<organism evidence="2 3">
    <name type="scientific">Mycetocola lacteus</name>
    <dbReference type="NCBI Taxonomy" id="76637"/>
    <lineage>
        <taxon>Bacteria</taxon>
        <taxon>Bacillati</taxon>
        <taxon>Actinomycetota</taxon>
        <taxon>Actinomycetes</taxon>
        <taxon>Micrococcales</taxon>
        <taxon>Microbacteriaceae</taxon>
        <taxon>Mycetocola</taxon>
    </lineage>
</organism>
<comment type="caution">
    <text evidence="2">The sequence shown here is derived from an EMBL/GenBank/DDBJ whole genome shotgun (WGS) entry which is preliminary data.</text>
</comment>
<dbReference type="NCBIfam" id="TIGR03930">
    <property type="entry name" value="WXG100_ESAT6"/>
    <property type="match status" value="1"/>
</dbReference>
<protein>
    <recommendedName>
        <fullName evidence="1">ESAT-6-like protein</fullName>
    </recommendedName>
</protein>
<dbReference type="EMBL" id="RCUY01000009">
    <property type="protein sequence ID" value="RLP82434.1"/>
    <property type="molecule type" value="Genomic_DNA"/>
</dbReference>
<dbReference type="Proteomes" id="UP000269438">
    <property type="component" value="Unassembled WGS sequence"/>
</dbReference>
<dbReference type="InterPro" id="IPR010310">
    <property type="entry name" value="T7SS_ESAT-6-like"/>
</dbReference>
<evidence type="ECO:0000313" key="3">
    <source>
        <dbReference type="Proteomes" id="UP000269438"/>
    </source>
</evidence>
<dbReference type="AlphaFoldDB" id="A0A3L7AQM9"/>
<evidence type="ECO:0000256" key="1">
    <source>
        <dbReference type="RuleBase" id="RU362001"/>
    </source>
</evidence>
<keyword evidence="3" id="KW-1185">Reference proteome</keyword>
<gene>
    <name evidence="2" type="ORF">D9V34_09455</name>
</gene>
<comment type="similarity">
    <text evidence="1">Belongs to the WXG100 family.</text>
</comment>
<dbReference type="InterPro" id="IPR036689">
    <property type="entry name" value="ESAT-6-like_sf"/>
</dbReference>
<accession>A0A3L7AQM9</accession>
<proteinExistence type="inferred from homology"/>
<dbReference type="OrthoDB" id="3192437at2"/>
<evidence type="ECO:0000313" key="2">
    <source>
        <dbReference type="EMBL" id="RLP82434.1"/>
    </source>
</evidence>
<dbReference type="Gene3D" id="1.10.287.1060">
    <property type="entry name" value="ESAT-6-like"/>
    <property type="match status" value="1"/>
</dbReference>
<name>A0A3L7AQM9_9MICO</name>
<dbReference type="SUPFAM" id="SSF140453">
    <property type="entry name" value="EsxAB dimer-like"/>
    <property type="match status" value="1"/>
</dbReference>
<reference evidence="2 3" key="1">
    <citation type="submission" date="2018-10" db="EMBL/GenBank/DDBJ databases">
        <authorList>
            <person name="Li J."/>
        </authorList>
    </citation>
    <scope>NUCLEOTIDE SEQUENCE [LARGE SCALE GENOMIC DNA]</scope>
    <source>
        <strain evidence="2 3">JCM 11654</strain>
    </source>
</reference>
<sequence length="93" mass="10164">MSVQTAQVGALSQQIRGGAQGIKSELDRLESEVGRLRASWSGEAQNAYDDAQRRWNASLTEMQQLLERISSSTDQIAQTYTQTDKSAAGRFAG</sequence>
<dbReference type="Pfam" id="PF06013">
    <property type="entry name" value="WXG100"/>
    <property type="match status" value="1"/>
</dbReference>